<dbReference type="InterPro" id="IPR053166">
    <property type="entry name" value="UPF0718_permease"/>
</dbReference>
<dbReference type="EMBL" id="LN907858">
    <property type="protein sequence ID" value="CUU39608.1"/>
    <property type="molecule type" value="Genomic_DNA"/>
</dbReference>
<dbReference type="PANTHER" id="PTHR42775:SF2">
    <property type="entry name" value="PERMEASE"/>
    <property type="match status" value="1"/>
</dbReference>
<dbReference type="Proteomes" id="UP000064525">
    <property type="component" value="Chromosome I"/>
</dbReference>
<dbReference type="Proteomes" id="UP000029925">
    <property type="component" value="Unassembled WGS sequence"/>
</dbReference>
<dbReference type="InterPro" id="IPR011889">
    <property type="entry name" value="Liste_lipo_26"/>
</dbReference>
<evidence type="ECO:0000313" key="2">
    <source>
        <dbReference type="EMBL" id="CUU39608.1"/>
    </source>
</evidence>
<feature type="transmembrane region" description="Helical" evidence="1">
    <location>
        <begin position="115"/>
        <end position="134"/>
    </location>
</feature>
<dbReference type="PANTHER" id="PTHR42775">
    <property type="entry name" value="PERMEASE RV2963-RELATED"/>
    <property type="match status" value="1"/>
</dbReference>
<dbReference type="GeneID" id="78150998"/>
<keyword evidence="1" id="KW-1133">Transmembrane helix</keyword>
<dbReference type="OrthoDB" id="5354002at2"/>
<dbReference type="AlphaFoldDB" id="A0A0S4PTH0"/>
<dbReference type="PATRIC" id="fig|76936.10.peg.706"/>
<evidence type="ECO:0000256" key="1">
    <source>
        <dbReference type="SAM" id="Phobius"/>
    </source>
</evidence>
<evidence type="ECO:0000313" key="3">
    <source>
        <dbReference type="EMBL" id="TLD78108.1"/>
    </source>
</evidence>
<dbReference type="Pfam" id="PF03382">
    <property type="entry name" value="DUF285"/>
    <property type="match status" value="1"/>
</dbReference>
<dbReference type="RefSeq" id="WP_052082072.1">
    <property type="nucleotide sequence ID" value="NZ_CAOMJD010000018.1"/>
</dbReference>
<keyword evidence="4" id="KW-1185">Reference proteome</keyword>
<reference evidence="3 4" key="1">
    <citation type="journal article" date="2014" name="Genome Announc.">
        <title>Draft genome sequences of eight enterohepatic helicobacter species isolated from both laboratory and wild rodents.</title>
        <authorList>
            <person name="Sheh A."/>
            <person name="Shen Z."/>
            <person name="Fox J.G."/>
        </authorList>
    </citation>
    <scope>NUCLEOTIDE SEQUENCE [LARGE SCALE GENOMIC DNA]</scope>
    <source>
        <strain evidence="3 4">MIT 98-6810</strain>
    </source>
</reference>
<feature type="transmembrane region" description="Helical" evidence="1">
    <location>
        <begin position="81"/>
        <end position="109"/>
    </location>
</feature>
<organism evidence="2 5">
    <name type="scientific">Helicobacter typhlonius</name>
    <dbReference type="NCBI Taxonomy" id="76936"/>
    <lineage>
        <taxon>Bacteria</taxon>
        <taxon>Pseudomonadati</taxon>
        <taxon>Campylobacterota</taxon>
        <taxon>Epsilonproteobacteria</taxon>
        <taxon>Campylobacterales</taxon>
        <taxon>Helicobacteraceae</taxon>
        <taxon>Helicobacter</taxon>
    </lineage>
</organism>
<dbReference type="GO" id="GO:0005886">
    <property type="term" value="C:plasma membrane"/>
    <property type="evidence" value="ECO:0007669"/>
    <property type="project" value="UniProtKB-SubCell"/>
</dbReference>
<evidence type="ECO:0000313" key="4">
    <source>
        <dbReference type="Proteomes" id="UP000029925"/>
    </source>
</evidence>
<dbReference type="InterPro" id="IPR005046">
    <property type="entry name" value="DUF285"/>
</dbReference>
<dbReference type="EMBL" id="JRPF02000010">
    <property type="protein sequence ID" value="TLD78108.1"/>
    <property type="molecule type" value="Genomic_DNA"/>
</dbReference>
<dbReference type="STRING" id="76936.BN2458_PEG0722"/>
<sequence length="228" mass="26296">MESQLLEFFKFFAIYFVELSFLFVIVSVLIAFLNNRYKSTFEKHLGKDSYLSYIKAILLGSLTPFCSCSTIPLLRALLKANVVFGVCIAYLLTSPLVNPIIVGMLFVAFGLKITLIYVAFLFVAIFILSTMIHMEYMFSKAKSFNQNINAWDVSKVKDMHSMFAVAESFNQPLDKWNTSSVKYMKEMFYRAKSFNQSLDSWNVKNVLDMRDIFGSSPLQNNPPKWYKE</sequence>
<dbReference type="NCBIfam" id="TIGR02167">
    <property type="entry name" value="Liste_lipo_26"/>
    <property type="match status" value="1"/>
</dbReference>
<reference evidence="2" key="2">
    <citation type="submission" date="2015-11" db="EMBL/GenBank/DDBJ databases">
        <authorList>
            <person name="Zhang Y."/>
            <person name="Guo Z."/>
        </authorList>
    </citation>
    <scope>NUCLEOTIDE SEQUENCE</scope>
    <source>
        <strain evidence="2">1</strain>
    </source>
</reference>
<keyword evidence="1" id="KW-0812">Transmembrane</keyword>
<protein>
    <submittedName>
        <fullName evidence="3">BspA family leucine-rich repeat surface protein</fullName>
    </submittedName>
</protein>
<gene>
    <name evidence="2" type="ORF">BN2458_PEG0722</name>
    <name evidence="3" type="ORF">LS75_007935</name>
</gene>
<name>A0A0S4PTH0_9HELI</name>
<dbReference type="KEGG" id="hty:BN2458_PEG0722"/>
<feature type="transmembrane region" description="Helical" evidence="1">
    <location>
        <begin position="12"/>
        <end position="33"/>
    </location>
</feature>
<evidence type="ECO:0000313" key="5">
    <source>
        <dbReference type="Proteomes" id="UP000064525"/>
    </source>
</evidence>
<accession>A0A0S4PTH0</accession>
<keyword evidence="1" id="KW-0472">Membrane</keyword>
<proteinExistence type="predicted"/>
<reference evidence="5" key="3">
    <citation type="submission" date="2015-11" db="EMBL/GenBank/DDBJ databases">
        <authorList>
            <person name="Anvar S.Y."/>
        </authorList>
    </citation>
    <scope>NUCLEOTIDE SEQUENCE [LARGE SCALE GENOMIC DNA]</scope>
</reference>